<evidence type="ECO:0000259" key="6">
    <source>
        <dbReference type="Pfam" id="PF01103"/>
    </source>
</evidence>
<dbReference type="PROSITE" id="PS51257">
    <property type="entry name" value="PROKAR_LIPOPROTEIN"/>
    <property type="match status" value="1"/>
</dbReference>
<dbReference type="STRING" id="551459.SAMN05421796_10455"/>
<dbReference type="Pfam" id="PF01103">
    <property type="entry name" value="Omp85"/>
    <property type="match status" value="1"/>
</dbReference>
<evidence type="ECO:0000256" key="4">
    <source>
        <dbReference type="ARBA" id="ARBA00023136"/>
    </source>
</evidence>
<name>A0A1N7M821_9FLAO</name>
<dbReference type="InterPro" id="IPR000184">
    <property type="entry name" value="Bac_surfAg_D15"/>
</dbReference>
<dbReference type="EMBL" id="FTOJ01000004">
    <property type="protein sequence ID" value="SIS82265.1"/>
    <property type="molecule type" value="Genomic_DNA"/>
</dbReference>
<protein>
    <submittedName>
        <fullName evidence="8">Outer membrane protein assembly factor BamA</fullName>
    </submittedName>
</protein>
<evidence type="ECO:0000313" key="10">
    <source>
        <dbReference type="Proteomes" id="UP000238314"/>
    </source>
</evidence>
<keyword evidence="5" id="KW-0998">Cell outer membrane</keyword>
<keyword evidence="4" id="KW-0472">Membrane</keyword>
<reference evidence="9" key="3">
    <citation type="submission" date="2017-01" db="EMBL/GenBank/DDBJ databases">
        <authorList>
            <person name="Varghese N."/>
            <person name="Submissions S."/>
        </authorList>
    </citation>
    <scope>NUCLEOTIDE SEQUENCE [LARGE SCALE GENOMIC DNA]</scope>
    <source>
        <strain evidence="9">DSM 21068</strain>
    </source>
</reference>
<accession>A0A1N7M821</accession>
<dbReference type="PANTHER" id="PTHR12815">
    <property type="entry name" value="SORTING AND ASSEMBLY MACHINERY SAMM50 PROTEIN FAMILY MEMBER"/>
    <property type="match status" value="1"/>
</dbReference>
<reference evidence="8" key="2">
    <citation type="submission" date="2017-01" db="EMBL/GenBank/DDBJ databases">
        <authorList>
            <person name="Mah S.A."/>
            <person name="Swanson W.J."/>
            <person name="Moy G.W."/>
            <person name="Vacquier V.D."/>
        </authorList>
    </citation>
    <scope>NUCLEOTIDE SEQUENCE [LARGE SCALE GENOMIC DNA]</scope>
    <source>
        <strain evidence="8">DSM 21068</strain>
    </source>
</reference>
<evidence type="ECO:0000313" key="9">
    <source>
        <dbReference type="Proteomes" id="UP000186246"/>
    </source>
</evidence>
<evidence type="ECO:0000313" key="7">
    <source>
        <dbReference type="EMBL" id="PQA98199.1"/>
    </source>
</evidence>
<dbReference type="Gene3D" id="3.10.20.310">
    <property type="entry name" value="membrane protein fhac"/>
    <property type="match status" value="2"/>
</dbReference>
<dbReference type="InterPro" id="IPR039910">
    <property type="entry name" value="D15-like"/>
</dbReference>
<organism evidence="8 9">
    <name type="scientific">Chryseobacterium piscicola</name>
    <dbReference type="NCBI Taxonomy" id="551459"/>
    <lineage>
        <taxon>Bacteria</taxon>
        <taxon>Pseudomonadati</taxon>
        <taxon>Bacteroidota</taxon>
        <taxon>Flavobacteriia</taxon>
        <taxon>Flavobacteriales</taxon>
        <taxon>Weeksellaceae</taxon>
        <taxon>Chryseobacterium group</taxon>
        <taxon>Chryseobacterium</taxon>
    </lineage>
</organism>
<evidence type="ECO:0000256" key="1">
    <source>
        <dbReference type="ARBA" id="ARBA00004370"/>
    </source>
</evidence>
<dbReference type="OrthoDB" id="9814535at2"/>
<dbReference type="PANTHER" id="PTHR12815:SF47">
    <property type="entry name" value="TRANSLOCATION AND ASSEMBLY MODULE SUBUNIT TAMA"/>
    <property type="match status" value="1"/>
</dbReference>
<keyword evidence="2" id="KW-0812">Transmembrane</keyword>
<reference evidence="7 10" key="1">
    <citation type="submission" date="2016-11" db="EMBL/GenBank/DDBJ databases">
        <title>Whole genomes of Flavobacteriaceae.</title>
        <authorList>
            <person name="Stine C."/>
            <person name="Li C."/>
            <person name="Tadesse D."/>
        </authorList>
    </citation>
    <scope>NUCLEOTIDE SEQUENCE [LARGE SCALE GENOMIC DNA]</scope>
    <source>
        <strain evidence="7 10">DSM 21068</strain>
    </source>
</reference>
<dbReference type="Proteomes" id="UP000238314">
    <property type="component" value="Unassembled WGS sequence"/>
</dbReference>
<dbReference type="GO" id="GO:0019867">
    <property type="term" value="C:outer membrane"/>
    <property type="evidence" value="ECO:0007669"/>
    <property type="project" value="InterPro"/>
</dbReference>
<evidence type="ECO:0000256" key="2">
    <source>
        <dbReference type="ARBA" id="ARBA00022692"/>
    </source>
</evidence>
<evidence type="ECO:0000256" key="3">
    <source>
        <dbReference type="ARBA" id="ARBA00022729"/>
    </source>
</evidence>
<dbReference type="EMBL" id="MUGO01000001">
    <property type="protein sequence ID" value="PQA98199.1"/>
    <property type="molecule type" value="Genomic_DNA"/>
</dbReference>
<evidence type="ECO:0000313" key="8">
    <source>
        <dbReference type="EMBL" id="SIS82265.1"/>
    </source>
</evidence>
<keyword evidence="10" id="KW-1185">Reference proteome</keyword>
<feature type="domain" description="Bacterial surface antigen (D15)" evidence="6">
    <location>
        <begin position="382"/>
        <end position="758"/>
    </location>
</feature>
<proteinExistence type="predicted"/>
<gene>
    <name evidence="7" type="ORF">B0A70_01060</name>
    <name evidence="8" type="ORF">SAMN05421796_10455</name>
</gene>
<dbReference type="AlphaFoldDB" id="A0A1N7M821"/>
<comment type="subcellular location">
    <subcellularLocation>
        <location evidence="1">Membrane</location>
    </subcellularLocation>
</comment>
<dbReference type="RefSeq" id="WP_076451474.1">
    <property type="nucleotide sequence ID" value="NZ_FTOJ01000004.1"/>
</dbReference>
<dbReference type="Proteomes" id="UP000186246">
    <property type="component" value="Unassembled WGS sequence"/>
</dbReference>
<dbReference type="Gene3D" id="2.40.160.50">
    <property type="entry name" value="membrane protein fhac: a member of the omp85/tpsb transporter family"/>
    <property type="match status" value="1"/>
</dbReference>
<keyword evidence="3" id="KW-0732">Signal</keyword>
<sequence>MKNKFNTYFKYFLTSGITVAVVSCSNTKFLKEGQMLYTGAEVKIQNDTLPKNKKNELKAALEENLTPKPNSSFLGLRPKLYAYNATKEPKKEKGLRYWLKYKFGEEPVLLGDVDREFNKDIIVNYSENKGYFNAKAKYDTVSKNKKAQVIYTLNPGAQYLISNVNFLQDSSLINQEIQALKEKTLLKPGNPFDLDVIKSERQRIDDGLKDKGFYYFNPDNIIVQADSTVSKNHQVEMIVKLKDNTPKLATEQFTIDKVVVFPNYNLRDAKKGSYNIPMSADSLKGYEYNDIYVVDTEKKFKPRIFDRALYFDKGDIYNRKDHNLSLNRLISLGVFKFVKNEFVVSDSLNHKFDAYYILTPRELQSLRLEALGRTNSANYAGSELNLNWTQRNFFRGAEQFKASVYGAFDVQIGGPADAENIFRAGANAQLSIPRIVAPFQFNSSSAFVPRTNVKLGYEFQNRTTLYSLNTFNASFGYQWKENVRKEHELNIIDISLIRPADVTPKFDSISRNNPYQQRITQQQLIFGPTYSYTYSTTMLPKKNTFYYKGMLDLAGNITGLVTGANAKEGKEKTIFGVPFSQYAKIENDVRFYHKFTEKTSFASRFIAGVAVPYGNSENIPFSRQFFVGGSNSIRAFRARTLGPGSFDPRTQQQNGGFAFDQAGDIKLELNAEYRANLYKFLNVAAFLDAGNIWLINDDLDENGINTRPGGKFSKQFLSEVAVGAGVGLRLDFSILILRLDLAMPLRVPYYEKSERWAFDRINFADSSWRRDNLILNIAIGYPF</sequence>
<evidence type="ECO:0000256" key="5">
    <source>
        <dbReference type="ARBA" id="ARBA00023237"/>
    </source>
</evidence>